<feature type="compositionally biased region" description="Low complexity" evidence="1">
    <location>
        <begin position="57"/>
        <end position="66"/>
    </location>
</feature>
<evidence type="ECO:0000313" key="4">
    <source>
        <dbReference type="Proteomes" id="UP000254573"/>
    </source>
</evidence>
<dbReference type="EMBL" id="UGSG01000001">
    <property type="protein sequence ID" value="SUA80425.1"/>
    <property type="molecule type" value="Genomic_DNA"/>
</dbReference>
<dbReference type="AlphaFoldDB" id="A0A378YTD9"/>
<evidence type="ECO:0000313" key="5">
    <source>
        <dbReference type="Proteomes" id="UP000361468"/>
    </source>
</evidence>
<dbReference type="EMBL" id="CABPSO010000024">
    <property type="protein sequence ID" value="VVE73251.1"/>
    <property type="molecule type" value="Genomic_DNA"/>
</dbReference>
<proteinExistence type="predicted"/>
<dbReference type="Proteomes" id="UP000254573">
    <property type="component" value="Unassembled WGS sequence"/>
</dbReference>
<reference evidence="2 4" key="1">
    <citation type="submission" date="2018-06" db="EMBL/GenBank/DDBJ databases">
        <authorList>
            <consortium name="Pathogen Informatics"/>
            <person name="Doyle S."/>
        </authorList>
    </citation>
    <scope>NUCLEOTIDE SEQUENCE [LARGE SCALE GENOMIC DNA]</scope>
    <source>
        <strain evidence="2 4">NCTC13160</strain>
    </source>
</reference>
<name>A0A378YTD9_9BURK</name>
<reference evidence="3 5" key="2">
    <citation type="submission" date="2019-08" db="EMBL/GenBank/DDBJ databases">
        <authorList>
            <person name="Peeters C."/>
        </authorList>
    </citation>
    <scope>NUCLEOTIDE SEQUENCE [LARGE SCALE GENOMIC DNA]</scope>
    <source>
        <strain evidence="3 5">LMG 31119</strain>
    </source>
</reference>
<dbReference type="Proteomes" id="UP000361468">
    <property type="component" value="Unassembled WGS sequence"/>
</dbReference>
<evidence type="ECO:0000313" key="2">
    <source>
        <dbReference type="EMBL" id="SUA80425.1"/>
    </source>
</evidence>
<accession>A0A378YTD9</accession>
<evidence type="ECO:0000313" key="3">
    <source>
        <dbReference type="EMBL" id="VVE73251.1"/>
    </source>
</evidence>
<feature type="region of interest" description="Disordered" evidence="1">
    <location>
        <begin position="40"/>
        <end position="66"/>
    </location>
</feature>
<evidence type="ECO:0000256" key="1">
    <source>
        <dbReference type="SAM" id="MobiDB-lite"/>
    </source>
</evidence>
<keyword evidence="5" id="KW-1185">Reference proteome</keyword>
<gene>
    <name evidence="2" type="ORF">NCTC13160_03736</name>
    <name evidence="3" type="ORF">PPN31119_04555</name>
</gene>
<sequence length="66" mass="6962">MYGTPYSRYIVSAGGVIVLDTISAPSAYDRECAVRAHAMAEKASAPRGRRRPRVLNGAARAARGAA</sequence>
<organism evidence="2 4">
    <name type="scientific">Pandoraea pnomenusa</name>
    <dbReference type="NCBI Taxonomy" id="93220"/>
    <lineage>
        <taxon>Bacteria</taxon>
        <taxon>Pseudomonadati</taxon>
        <taxon>Pseudomonadota</taxon>
        <taxon>Betaproteobacteria</taxon>
        <taxon>Burkholderiales</taxon>
        <taxon>Burkholderiaceae</taxon>
        <taxon>Pandoraea</taxon>
    </lineage>
</organism>
<protein>
    <submittedName>
        <fullName evidence="2">Uncharacterized protein</fullName>
    </submittedName>
</protein>